<evidence type="ECO:0000313" key="3">
    <source>
        <dbReference type="EMBL" id="RWU10870.1"/>
    </source>
</evidence>
<dbReference type="AlphaFoldDB" id="A0A3S3SXH3"/>
<evidence type="ECO:0000313" key="4">
    <source>
        <dbReference type="Proteomes" id="UP000284120"/>
    </source>
</evidence>
<evidence type="ECO:0000259" key="2">
    <source>
        <dbReference type="Pfam" id="PF07584"/>
    </source>
</evidence>
<organism evidence="3 4">
    <name type="scientific">Pedobacter chitinilyticus</name>
    <dbReference type="NCBI Taxonomy" id="2233776"/>
    <lineage>
        <taxon>Bacteria</taxon>
        <taxon>Pseudomonadati</taxon>
        <taxon>Bacteroidota</taxon>
        <taxon>Sphingobacteriia</taxon>
        <taxon>Sphingobacteriales</taxon>
        <taxon>Sphingobacteriaceae</taxon>
        <taxon>Pedobacter</taxon>
    </lineage>
</organism>
<comment type="caution">
    <text evidence="3">The sequence shown here is derived from an EMBL/GenBank/DDBJ whole genome shotgun (WGS) entry which is preliminary data.</text>
</comment>
<dbReference type="InterPro" id="IPR011933">
    <property type="entry name" value="Double_TM_dom"/>
</dbReference>
<protein>
    <recommendedName>
        <fullName evidence="2">Aerotolerance regulator N-terminal domain-containing protein</fullName>
    </recommendedName>
</protein>
<dbReference type="PANTHER" id="PTHR37464">
    <property type="entry name" value="BLL2463 PROTEIN"/>
    <property type="match status" value="1"/>
</dbReference>
<reference evidence="3 4" key="1">
    <citation type="submission" date="2018-06" db="EMBL/GenBank/DDBJ databases">
        <title>Pedobacter endophyticus sp. nov., an endophytic bacterium isolated from a leaf of Triticum aestivum.</title>
        <authorList>
            <person name="Zhang L."/>
        </authorList>
    </citation>
    <scope>NUCLEOTIDE SEQUENCE [LARGE SCALE GENOMIC DNA]</scope>
    <source>
        <strain evidence="3 4">CM134L-2</strain>
    </source>
</reference>
<feature type="transmembrane region" description="Helical" evidence="1">
    <location>
        <begin position="432"/>
        <end position="449"/>
    </location>
</feature>
<sequence>MNLLYPIGLLALTALLVPIVIHLWRIKQGKTLKVGSISLMGESAASNARSFVISDWLLLLLRCLLLAILALLLAQPFLKGKPLAKQGGWMLVEQQNLKTTYQNHRKTIDSLLNKGFEFRQLGLGFKSLSLKDTANTTIDSLPPLSYTSLLKQANHQLPNQYPVWIFAPKTALAFEEELPKLHLQIHWQTPPLDTLSAYRKSFLNLNLKAQANGNTVIYQREKVSSAPAMQVMIHSSNALDGKYVKAAVNAIGEYLDQSITIYSQSSKQPLDAIFWLADTDIPNDLRKNLKANGVLFKYAKGKTTNENSFINFGNTSVGNASPAKLLKRVASEAKGQTLWEDGFGEALLTVQQAQQVHEYTFYSRLNPQWTDLVWKDQFVEVLFPLLYGQTNKQFGFEEQASPAQMNEQPIATFENSKDNPTLLSPNLNLDKYLWALAFLVFLVERLFTYRKQTPLKQA</sequence>
<keyword evidence="1" id="KW-0472">Membrane</keyword>
<name>A0A3S3SXH3_9SPHI</name>
<dbReference type="Proteomes" id="UP000284120">
    <property type="component" value="Unassembled WGS sequence"/>
</dbReference>
<dbReference type="Pfam" id="PF07584">
    <property type="entry name" value="BatA"/>
    <property type="match status" value="1"/>
</dbReference>
<dbReference type="RefSeq" id="WP_113646351.1">
    <property type="nucleotide sequence ID" value="NZ_QMHN01000001.1"/>
</dbReference>
<accession>A0A3S3SXH3</accession>
<dbReference type="PANTHER" id="PTHR37464:SF1">
    <property type="entry name" value="BLL2463 PROTEIN"/>
    <property type="match status" value="1"/>
</dbReference>
<gene>
    <name evidence="3" type="ORF">DPV69_05940</name>
</gene>
<evidence type="ECO:0000256" key="1">
    <source>
        <dbReference type="SAM" id="Phobius"/>
    </source>
</evidence>
<feature type="domain" description="Aerotolerance regulator N-terminal" evidence="2">
    <location>
        <begin position="1"/>
        <end position="76"/>
    </location>
</feature>
<dbReference type="InterPro" id="IPR024163">
    <property type="entry name" value="Aerotolerance_reg_N"/>
</dbReference>
<dbReference type="NCBIfam" id="TIGR02226">
    <property type="entry name" value="two_anch"/>
    <property type="match status" value="1"/>
</dbReference>
<dbReference type="OrthoDB" id="890881at2"/>
<keyword evidence="1" id="KW-0812">Transmembrane</keyword>
<keyword evidence="1" id="KW-1133">Transmembrane helix</keyword>
<dbReference type="EMBL" id="SAYW01000001">
    <property type="protein sequence ID" value="RWU10870.1"/>
    <property type="molecule type" value="Genomic_DNA"/>
</dbReference>
<keyword evidence="4" id="KW-1185">Reference proteome</keyword>
<feature type="transmembrane region" description="Helical" evidence="1">
    <location>
        <begin position="56"/>
        <end position="78"/>
    </location>
</feature>
<feature type="transmembrane region" description="Helical" evidence="1">
    <location>
        <begin position="6"/>
        <end position="24"/>
    </location>
</feature>
<proteinExistence type="predicted"/>